<dbReference type="Pfam" id="PF16859">
    <property type="entry name" value="TetR_C_11"/>
    <property type="match status" value="1"/>
</dbReference>
<dbReference type="PROSITE" id="PS50977">
    <property type="entry name" value="HTH_TETR_2"/>
    <property type="match status" value="1"/>
</dbReference>
<dbReference type="InterPro" id="IPR001647">
    <property type="entry name" value="HTH_TetR"/>
</dbReference>
<keyword evidence="1" id="KW-0805">Transcription regulation</keyword>
<dbReference type="RefSeq" id="WP_198554419.1">
    <property type="nucleotide sequence ID" value="NZ_FOKC01000003.1"/>
</dbReference>
<keyword evidence="2 4" id="KW-0238">DNA-binding</keyword>
<dbReference type="InterPro" id="IPR050109">
    <property type="entry name" value="HTH-type_TetR-like_transc_reg"/>
</dbReference>
<dbReference type="SUPFAM" id="SSF48498">
    <property type="entry name" value="Tetracyclin repressor-like, C-terminal domain"/>
    <property type="match status" value="1"/>
</dbReference>
<dbReference type="Proteomes" id="UP000199113">
    <property type="component" value="Unassembled WGS sequence"/>
</dbReference>
<dbReference type="PANTHER" id="PTHR30055">
    <property type="entry name" value="HTH-TYPE TRANSCRIPTIONAL REGULATOR RUTR"/>
    <property type="match status" value="1"/>
</dbReference>
<evidence type="ECO:0000313" key="7">
    <source>
        <dbReference type="Proteomes" id="UP000199113"/>
    </source>
</evidence>
<dbReference type="STRING" id="748909.SAMN05192575_103331"/>
<accession>A0A1I0YBR9</accession>
<dbReference type="InterPro" id="IPR009057">
    <property type="entry name" value="Homeodomain-like_sf"/>
</dbReference>
<protein>
    <submittedName>
        <fullName evidence="6">Transcriptional regulator, TetR family</fullName>
    </submittedName>
</protein>
<gene>
    <name evidence="6" type="ORF">SAMN05192575_103331</name>
</gene>
<feature type="domain" description="HTH tetR-type" evidence="5">
    <location>
        <begin position="7"/>
        <end position="67"/>
    </location>
</feature>
<dbReference type="PANTHER" id="PTHR30055:SF148">
    <property type="entry name" value="TETR-FAMILY TRANSCRIPTIONAL REGULATOR"/>
    <property type="match status" value="1"/>
</dbReference>
<evidence type="ECO:0000256" key="2">
    <source>
        <dbReference type="ARBA" id="ARBA00023125"/>
    </source>
</evidence>
<dbReference type="InterPro" id="IPR011075">
    <property type="entry name" value="TetR_C"/>
</dbReference>
<keyword evidence="3" id="KW-0804">Transcription</keyword>
<reference evidence="6" key="1">
    <citation type="submission" date="2016-10" db="EMBL/GenBank/DDBJ databases">
        <authorList>
            <person name="de Groot N.N."/>
        </authorList>
    </citation>
    <scope>NUCLEOTIDE SEQUENCE [LARGE SCALE GENOMIC DNA]</scope>
    <source>
        <strain evidence="6">CGMCC 1.10697</strain>
    </source>
</reference>
<evidence type="ECO:0000259" key="5">
    <source>
        <dbReference type="PROSITE" id="PS50977"/>
    </source>
</evidence>
<evidence type="ECO:0000313" key="6">
    <source>
        <dbReference type="EMBL" id="SFB09643.1"/>
    </source>
</evidence>
<dbReference type="EMBL" id="FOKC01000003">
    <property type="protein sequence ID" value="SFB09643.1"/>
    <property type="molecule type" value="Genomic_DNA"/>
</dbReference>
<proteinExistence type="predicted"/>
<dbReference type="AlphaFoldDB" id="A0A1I0YBR9"/>
<dbReference type="Pfam" id="PF00440">
    <property type="entry name" value="TetR_N"/>
    <property type="match status" value="1"/>
</dbReference>
<dbReference type="Gene3D" id="1.10.357.10">
    <property type="entry name" value="Tetracycline Repressor, domain 2"/>
    <property type="match status" value="1"/>
</dbReference>
<evidence type="ECO:0000256" key="3">
    <source>
        <dbReference type="ARBA" id="ARBA00023163"/>
    </source>
</evidence>
<dbReference type="GO" id="GO:0003700">
    <property type="term" value="F:DNA-binding transcription factor activity"/>
    <property type="evidence" value="ECO:0007669"/>
    <property type="project" value="TreeGrafter"/>
</dbReference>
<dbReference type="InterPro" id="IPR036271">
    <property type="entry name" value="Tet_transcr_reg_TetR-rel_C_sf"/>
</dbReference>
<dbReference type="Gene3D" id="1.10.10.60">
    <property type="entry name" value="Homeodomain-like"/>
    <property type="match status" value="1"/>
</dbReference>
<name>A0A1I0YBR9_9ACTN</name>
<dbReference type="GO" id="GO:0000976">
    <property type="term" value="F:transcription cis-regulatory region binding"/>
    <property type="evidence" value="ECO:0007669"/>
    <property type="project" value="TreeGrafter"/>
</dbReference>
<sequence>MSRRHGAVLERAIASAVLAELADRGYSGITYDGVAARAGTSKPVLYRRWATRAEMVLAAVMTTGTEVVTTPDHGDLAEDLKALLHAMRENFGTGRATMLGLLAELDENSAASIGELISQWGAHLVEPAIHSARARGELGTADIPTAVLALPFDLGRHELAIRGDLPQERIDVIVDVLVVPLLALHSHAGAKHDTGPIPLVD</sequence>
<feature type="DNA-binding region" description="H-T-H motif" evidence="4">
    <location>
        <begin position="30"/>
        <end position="49"/>
    </location>
</feature>
<organism evidence="6 7">
    <name type="scientific">Nocardioides alpinus</name>
    <dbReference type="NCBI Taxonomy" id="748909"/>
    <lineage>
        <taxon>Bacteria</taxon>
        <taxon>Bacillati</taxon>
        <taxon>Actinomycetota</taxon>
        <taxon>Actinomycetes</taxon>
        <taxon>Propionibacteriales</taxon>
        <taxon>Nocardioidaceae</taxon>
        <taxon>Nocardioides</taxon>
    </lineage>
</organism>
<evidence type="ECO:0000256" key="4">
    <source>
        <dbReference type="PROSITE-ProRule" id="PRU00335"/>
    </source>
</evidence>
<evidence type="ECO:0000256" key="1">
    <source>
        <dbReference type="ARBA" id="ARBA00023015"/>
    </source>
</evidence>
<dbReference type="SUPFAM" id="SSF46689">
    <property type="entry name" value="Homeodomain-like"/>
    <property type="match status" value="1"/>
</dbReference>